<dbReference type="CDD" id="cd01949">
    <property type="entry name" value="GGDEF"/>
    <property type="match status" value="1"/>
</dbReference>
<comment type="caution">
    <text evidence="5">The sequence shown here is derived from an EMBL/GenBank/DDBJ whole genome shotgun (WGS) entry which is preliminary data.</text>
</comment>
<feature type="transmembrane region" description="Helical" evidence="3">
    <location>
        <begin position="14"/>
        <end position="38"/>
    </location>
</feature>
<dbReference type="PANTHER" id="PTHR45138:SF9">
    <property type="entry name" value="DIGUANYLATE CYCLASE DGCM-RELATED"/>
    <property type="match status" value="1"/>
</dbReference>
<dbReference type="InterPro" id="IPR000160">
    <property type="entry name" value="GGDEF_dom"/>
</dbReference>
<dbReference type="InterPro" id="IPR043128">
    <property type="entry name" value="Rev_trsase/Diguanyl_cyclase"/>
</dbReference>
<dbReference type="EC" id="2.7.7.65" evidence="1"/>
<keyword evidence="3" id="KW-1133">Transmembrane helix</keyword>
<accession>A0ABT2A3U9</accession>
<dbReference type="SMART" id="SM00267">
    <property type="entry name" value="GGDEF"/>
    <property type="match status" value="1"/>
</dbReference>
<dbReference type="PANTHER" id="PTHR45138">
    <property type="entry name" value="REGULATORY COMPONENTS OF SENSORY TRANSDUCTION SYSTEM"/>
    <property type="match status" value="1"/>
</dbReference>
<dbReference type="CDD" id="cd12915">
    <property type="entry name" value="PDC2_DGC_like"/>
    <property type="match status" value="1"/>
</dbReference>
<dbReference type="EMBL" id="JANUGX010000005">
    <property type="protein sequence ID" value="MCS0588876.1"/>
    <property type="molecule type" value="Genomic_DNA"/>
</dbReference>
<reference evidence="5 6" key="1">
    <citation type="submission" date="2022-08" db="EMBL/GenBank/DDBJ databases">
        <title>Reclassification of Massilia species as members of the genera Telluria, Duganella, Pseudoduganella, Mokoshia gen. nov. and Zemynaea gen. nov. using orthogonal and non-orthogonal genome-based approaches.</title>
        <authorList>
            <person name="Bowman J.P."/>
        </authorList>
    </citation>
    <scope>NUCLEOTIDE SEQUENCE [LARGE SCALE GENOMIC DNA]</scope>
    <source>
        <strain evidence="5 6">LMG 28164</strain>
    </source>
</reference>
<dbReference type="RefSeq" id="WP_258844644.1">
    <property type="nucleotide sequence ID" value="NZ_JANUGX010000005.1"/>
</dbReference>
<keyword evidence="3" id="KW-0472">Membrane</keyword>
<keyword evidence="6" id="KW-1185">Reference proteome</keyword>
<comment type="catalytic activity">
    <reaction evidence="2">
        <text>2 GTP = 3',3'-c-di-GMP + 2 diphosphate</text>
        <dbReference type="Rhea" id="RHEA:24898"/>
        <dbReference type="ChEBI" id="CHEBI:33019"/>
        <dbReference type="ChEBI" id="CHEBI:37565"/>
        <dbReference type="ChEBI" id="CHEBI:58805"/>
        <dbReference type="EC" id="2.7.7.65"/>
    </reaction>
</comment>
<gene>
    <name evidence="5" type="ORF">NX782_06620</name>
</gene>
<evidence type="ECO:0000313" key="6">
    <source>
        <dbReference type="Proteomes" id="UP001205560"/>
    </source>
</evidence>
<organism evidence="5 6">
    <name type="scientific">Massilia norwichensis</name>
    <dbReference type="NCBI Taxonomy" id="1442366"/>
    <lineage>
        <taxon>Bacteria</taxon>
        <taxon>Pseudomonadati</taxon>
        <taxon>Pseudomonadota</taxon>
        <taxon>Betaproteobacteria</taxon>
        <taxon>Burkholderiales</taxon>
        <taxon>Oxalobacteraceae</taxon>
        <taxon>Telluria group</taxon>
        <taxon>Massilia</taxon>
    </lineage>
</organism>
<dbReference type="PROSITE" id="PS50887">
    <property type="entry name" value="GGDEF"/>
    <property type="match status" value="1"/>
</dbReference>
<name>A0ABT2A3U9_9BURK</name>
<keyword evidence="5" id="KW-0548">Nucleotidyltransferase</keyword>
<evidence type="ECO:0000256" key="1">
    <source>
        <dbReference type="ARBA" id="ARBA00012528"/>
    </source>
</evidence>
<sequence>MPHLHRLTQIRRPLIARSIALLTAFCVMLVGIHGWSLWAAHQGQLAETTASTANMARALAAQAETSFKIADAILGETVERVEHDGAQGTAGQRLHERFMSFAGHSTEVQGLFVFGADGSRLVSAPISTARDNNADRDYFKYHQTHADRGSHVGKPVRSRSTGVMVIPVSRRIDRPDGSFGGIALVTLDLGYFGRFYDRFDVGSEGTILLALDDGTLIYRRPFNESMVGTSIAQGPVIQMMRKSGPVGTAMLRARIDGIERLYSYRHLEGYPLVVASAQSKEEILAHWWSSVLKMSGVVLGAILLLGWGGVRMIRQIRVREQLEAELRRAGDTLEQQNQALKTLAESDGLTGLANRRLFEEALAGELARARRAGTSFALILCDVDFFKKYNDRYGHVGGDDCLRRVAAAIAAGARRPGDLAARYGGEEFAVLLPDTTLEGARTVAEAIRTTIAGLAIEHADSPAGRVGMSLGVVAGTPGAEAGSAWIEAADRLLYEAKSGGRDQVVAKPVSLAIA</sequence>
<evidence type="ECO:0000256" key="3">
    <source>
        <dbReference type="SAM" id="Phobius"/>
    </source>
</evidence>
<keyword evidence="5" id="KW-0808">Transferase</keyword>
<dbReference type="InterPro" id="IPR054327">
    <property type="entry name" value="His-kinase-like_sensor"/>
</dbReference>
<dbReference type="InterPro" id="IPR029787">
    <property type="entry name" value="Nucleotide_cyclase"/>
</dbReference>
<feature type="domain" description="GGDEF" evidence="4">
    <location>
        <begin position="374"/>
        <end position="509"/>
    </location>
</feature>
<evidence type="ECO:0000259" key="4">
    <source>
        <dbReference type="PROSITE" id="PS50887"/>
    </source>
</evidence>
<keyword evidence="3" id="KW-0812">Transmembrane</keyword>
<dbReference type="Pfam" id="PF22588">
    <property type="entry name" value="dCache_1_like"/>
    <property type="match status" value="1"/>
</dbReference>
<dbReference type="Gene3D" id="3.30.450.20">
    <property type="entry name" value="PAS domain"/>
    <property type="match status" value="2"/>
</dbReference>
<dbReference type="GO" id="GO:0052621">
    <property type="term" value="F:diguanylate cyclase activity"/>
    <property type="evidence" value="ECO:0007669"/>
    <property type="project" value="UniProtKB-EC"/>
</dbReference>
<dbReference type="InterPro" id="IPR050469">
    <property type="entry name" value="Diguanylate_Cyclase"/>
</dbReference>
<dbReference type="Pfam" id="PF00990">
    <property type="entry name" value="GGDEF"/>
    <property type="match status" value="1"/>
</dbReference>
<dbReference type="CDD" id="cd12914">
    <property type="entry name" value="PDC1_DGC_like"/>
    <property type="match status" value="1"/>
</dbReference>
<dbReference type="SUPFAM" id="SSF55073">
    <property type="entry name" value="Nucleotide cyclase"/>
    <property type="match status" value="1"/>
</dbReference>
<dbReference type="Gene3D" id="3.30.70.270">
    <property type="match status" value="1"/>
</dbReference>
<protein>
    <recommendedName>
        <fullName evidence="1">diguanylate cyclase</fullName>
        <ecNumber evidence="1">2.7.7.65</ecNumber>
    </recommendedName>
</protein>
<dbReference type="Proteomes" id="UP001205560">
    <property type="component" value="Unassembled WGS sequence"/>
</dbReference>
<evidence type="ECO:0000256" key="2">
    <source>
        <dbReference type="ARBA" id="ARBA00034247"/>
    </source>
</evidence>
<proteinExistence type="predicted"/>
<dbReference type="NCBIfam" id="TIGR00254">
    <property type="entry name" value="GGDEF"/>
    <property type="match status" value="1"/>
</dbReference>
<evidence type="ECO:0000313" key="5">
    <source>
        <dbReference type="EMBL" id="MCS0588876.1"/>
    </source>
</evidence>